<reference evidence="1" key="2">
    <citation type="submission" date="2025-05" db="UniProtKB">
        <authorList>
            <consortium name="EnsemblMetazoa"/>
        </authorList>
    </citation>
    <scope>IDENTIFICATION</scope>
    <source>
        <strain evidence="1">Foshan</strain>
    </source>
</reference>
<organism evidence="1 2">
    <name type="scientific">Aedes albopictus</name>
    <name type="common">Asian tiger mosquito</name>
    <name type="synonym">Stegomyia albopicta</name>
    <dbReference type="NCBI Taxonomy" id="7160"/>
    <lineage>
        <taxon>Eukaryota</taxon>
        <taxon>Metazoa</taxon>
        <taxon>Ecdysozoa</taxon>
        <taxon>Arthropoda</taxon>
        <taxon>Hexapoda</taxon>
        <taxon>Insecta</taxon>
        <taxon>Pterygota</taxon>
        <taxon>Neoptera</taxon>
        <taxon>Endopterygota</taxon>
        <taxon>Diptera</taxon>
        <taxon>Nematocera</taxon>
        <taxon>Culicoidea</taxon>
        <taxon>Culicidae</taxon>
        <taxon>Culicinae</taxon>
        <taxon>Aedini</taxon>
        <taxon>Aedes</taxon>
        <taxon>Stegomyia</taxon>
    </lineage>
</organism>
<evidence type="ECO:0008006" key="3">
    <source>
        <dbReference type="Google" id="ProtNLM"/>
    </source>
</evidence>
<dbReference type="GeneID" id="134290211"/>
<accession>A0ABM1YYN7</accession>
<evidence type="ECO:0000313" key="1">
    <source>
        <dbReference type="EnsemblMetazoa" id="AALFPA23_013296.P19251"/>
    </source>
</evidence>
<dbReference type="Proteomes" id="UP000069940">
    <property type="component" value="Unassembled WGS sequence"/>
</dbReference>
<keyword evidence="2" id="KW-1185">Reference proteome</keyword>
<reference evidence="2" key="1">
    <citation type="journal article" date="2015" name="Proc. Natl. Acad. Sci. U.S.A.">
        <title>Genome sequence of the Asian Tiger mosquito, Aedes albopictus, reveals insights into its biology, genetics, and evolution.</title>
        <authorList>
            <person name="Chen X.G."/>
            <person name="Jiang X."/>
            <person name="Gu J."/>
            <person name="Xu M."/>
            <person name="Wu Y."/>
            <person name="Deng Y."/>
            <person name="Zhang C."/>
            <person name="Bonizzoni M."/>
            <person name="Dermauw W."/>
            <person name="Vontas J."/>
            <person name="Armbruster P."/>
            <person name="Huang X."/>
            <person name="Yang Y."/>
            <person name="Zhang H."/>
            <person name="He W."/>
            <person name="Peng H."/>
            <person name="Liu Y."/>
            <person name="Wu K."/>
            <person name="Chen J."/>
            <person name="Lirakis M."/>
            <person name="Topalis P."/>
            <person name="Van Leeuwen T."/>
            <person name="Hall A.B."/>
            <person name="Jiang X."/>
            <person name="Thorpe C."/>
            <person name="Mueller R.L."/>
            <person name="Sun C."/>
            <person name="Waterhouse R.M."/>
            <person name="Yan G."/>
            <person name="Tu Z.J."/>
            <person name="Fang X."/>
            <person name="James A.A."/>
        </authorList>
    </citation>
    <scope>NUCLEOTIDE SEQUENCE [LARGE SCALE GENOMIC DNA]</scope>
    <source>
        <strain evidence="2">Foshan</strain>
    </source>
</reference>
<dbReference type="RefSeq" id="XP_062713267.1">
    <property type="nucleotide sequence ID" value="XM_062857283.1"/>
</dbReference>
<sequence length="37" mass="4227">SEWNPLRIPSGILSGFRVESRVESSQDSEWNPLRIPS</sequence>
<proteinExistence type="predicted"/>
<name>A0ABM1YYN7_AEDAL</name>
<protein>
    <recommendedName>
        <fullName evidence="3">Secreted protein</fullName>
    </recommendedName>
</protein>
<evidence type="ECO:0000313" key="2">
    <source>
        <dbReference type="Proteomes" id="UP000069940"/>
    </source>
</evidence>
<dbReference type="EnsemblMetazoa" id="AALFPA23_013296.R19251">
    <property type="protein sequence ID" value="AALFPA23_013296.P19251"/>
    <property type="gene ID" value="AALFPA23_013296"/>
</dbReference>